<dbReference type="RefSeq" id="WP_187037540.1">
    <property type="nucleotide sequence ID" value="NZ_CP060286.1"/>
</dbReference>
<feature type="transmembrane region" description="Helical" evidence="7">
    <location>
        <begin position="194"/>
        <end position="216"/>
    </location>
</feature>
<feature type="domain" description="ABC transmembrane type-1" evidence="8">
    <location>
        <begin position="82"/>
        <end position="273"/>
    </location>
</feature>
<sequence length="288" mass="32168">MKTHSTHPALKKQKKVKVSSIVLYIFLGLYTLIQVYPLIWLFLFSFKNNNEIYSGNAMGIPKVWRISNYFTVLTSGNVAVYLLNSVIVTGATIIVSTILLTTSAYAIVRMRWRWNHLFLTYILLGMMVPLHATLLPLFIVLKNMNLLNSYFSIILPYVAFALPMGIFILVGFLQNIPKELEESACLDGCGIYRIFYYISLPLVRPAIATVAIFTFLSSWNELMFANTFISADKIKTLTVGIMSLSGQQGTQWGPIGAGLVIATVPTLIIYLMFSNQIQKSVIAGAIKG</sequence>
<dbReference type="EMBL" id="CP060286">
    <property type="protein sequence ID" value="QNK42156.1"/>
    <property type="molecule type" value="Genomic_DNA"/>
</dbReference>
<dbReference type="Gene3D" id="1.10.3720.10">
    <property type="entry name" value="MetI-like"/>
    <property type="match status" value="1"/>
</dbReference>
<evidence type="ECO:0000313" key="9">
    <source>
        <dbReference type="EMBL" id="QNK42156.1"/>
    </source>
</evidence>
<proteinExistence type="inferred from homology"/>
<dbReference type="Pfam" id="PF00528">
    <property type="entry name" value="BPD_transp_1"/>
    <property type="match status" value="1"/>
</dbReference>
<evidence type="ECO:0000256" key="4">
    <source>
        <dbReference type="ARBA" id="ARBA00022692"/>
    </source>
</evidence>
<dbReference type="InterPro" id="IPR035906">
    <property type="entry name" value="MetI-like_sf"/>
</dbReference>
<dbReference type="SUPFAM" id="SSF161098">
    <property type="entry name" value="MetI-like"/>
    <property type="match status" value="1"/>
</dbReference>
<keyword evidence="6 7" id="KW-0472">Membrane</keyword>
<dbReference type="GO" id="GO:0005886">
    <property type="term" value="C:plasma membrane"/>
    <property type="evidence" value="ECO:0007669"/>
    <property type="project" value="UniProtKB-SubCell"/>
</dbReference>
<evidence type="ECO:0000256" key="5">
    <source>
        <dbReference type="ARBA" id="ARBA00022989"/>
    </source>
</evidence>
<comment type="similarity">
    <text evidence="7">Belongs to the binding-protein-dependent transport system permease family.</text>
</comment>
<dbReference type="PROSITE" id="PS50928">
    <property type="entry name" value="ABC_TM1"/>
    <property type="match status" value="1"/>
</dbReference>
<feature type="transmembrane region" description="Helical" evidence="7">
    <location>
        <begin position="153"/>
        <end position="173"/>
    </location>
</feature>
<dbReference type="CDD" id="cd06261">
    <property type="entry name" value="TM_PBP2"/>
    <property type="match status" value="1"/>
</dbReference>
<dbReference type="AlphaFoldDB" id="A0A7G8TEW5"/>
<keyword evidence="5 7" id="KW-1133">Transmembrane helix</keyword>
<reference evidence="9 10" key="1">
    <citation type="submission" date="2020-08" db="EMBL/GenBank/DDBJ databases">
        <title>The isolate Caproiciproducens sp. 7D4C2 produces n-caproate at mildly acidic conditions from hexoses: genome and rBOX comparison with related strains and chain-elongating bacteria.</title>
        <authorList>
            <person name="Esquivel-Elizondo S."/>
            <person name="Bagci C."/>
            <person name="Temovska M."/>
            <person name="Jeon B.S."/>
            <person name="Bessarab I."/>
            <person name="Williams R.B.H."/>
            <person name="Huson D.H."/>
            <person name="Angenent L.T."/>
        </authorList>
    </citation>
    <scope>NUCLEOTIDE SEQUENCE [LARGE SCALE GENOMIC DNA]</scope>
    <source>
        <strain evidence="9 10">7D4C2</strain>
    </source>
</reference>
<evidence type="ECO:0000256" key="2">
    <source>
        <dbReference type="ARBA" id="ARBA00022448"/>
    </source>
</evidence>
<dbReference type="PANTHER" id="PTHR43744:SF8">
    <property type="entry name" value="SN-GLYCEROL-3-PHOSPHATE TRANSPORT SYSTEM PERMEASE PROTEIN UGPE"/>
    <property type="match status" value="1"/>
</dbReference>
<dbReference type="KEGG" id="cfem:HCR03_08060"/>
<dbReference type="PANTHER" id="PTHR43744">
    <property type="entry name" value="ABC TRANSPORTER PERMEASE PROTEIN MG189-RELATED-RELATED"/>
    <property type="match status" value="1"/>
</dbReference>
<evidence type="ECO:0000256" key="7">
    <source>
        <dbReference type="RuleBase" id="RU363032"/>
    </source>
</evidence>
<keyword evidence="2 7" id="KW-0813">Transport</keyword>
<evidence type="ECO:0000256" key="3">
    <source>
        <dbReference type="ARBA" id="ARBA00022475"/>
    </source>
</evidence>
<feature type="transmembrane region" description="Helical" evidence="7">
    <location>
        <begin position="21"/>
        <end position="43"/>
    </location>
</feature>
<dbReference type="GO" id="GO:0055085">
    <property type="term" value="P:transmembrane transport"/>
    <property type="evidence" value="ECO:0007669"/>
    <property type="project" value="InterPro"/>
</dbReference>
<feature type="transmembrane region" description="Helical" evidence="7">
    <location>
        <begin position="118"/>
        <end position="141"/>
    </location>
</feature>
<keyword evidence="4 7" id="KW-0812">Transmembrane</keyword>
<gene>
    <name evidence="9" type="ORF">HCR03_08060</name>
</gene>
<evidence type="ECO:0000313" key="10">
    <source>
        <dbReference type="Proteomes" id="UP000515909"/>
    </source>
</evidence>
<accession>A0A7G8TEW5</accession>
<name>A0A7G8TEW5_9FIRM</name>
<organism evidence="9 10">
    <name type="scientific">Caproicibacter fermentans</name>
    <dbReference type="NCBI Taxonomy" id="2576756"/>
    <lineage>
        <taxon>Bacteria</taxon>
        <taxon>Bacillati</taxon>
        <taxon>Bacillota</taxon>
        <taxon>Clostridia</taxon>
        <taxon>Eubacteriales</taxon>
        <taxon>Acutalibacteraceae</taxon>
        <taxon>Caproicibacter</taxon>
    </lineage>
</organism>
<evidence type="ECO:0000256" key="6">
    <source>
        <dbReference type="ARBA" id="ARBA00023136"/>
    </source>
</evidence>
<feature type="transmembrane region" description="Helical" evidence="7">
    <location>
        <begin position="78"/>
        <end position="106"/>
    </location>
</feature>
<evidence type="ECO:0000259" key="8">
    <source>
        <dbReference type="PROSITE" id="PS50928"/>
    </source>
</evidence>
<dbReference type="Proteomes" id="UP000515909">
    <property type="component" value="Chromosome"/>
</dbReference>
<evidence type="ECO:0000256" key="1">
    <source>
        <dbReference type="ARBA" id="ARBA00004651"/>
    </source>
</evidence>
<comment type="subcellular location">
    <subcellularLocation>
        <location evidence="1 7">Cell membrane</location>
        <topology evidence="1 7">Multi-pass membrane protein</topology>
    </subcellularLocation>
</comment>
<feature type="transmembrane region" description="Helical" evidence="7">
    <location>
        <begin position="252"/>
        <end position="273"/>
    </location>
</feature>
<dbReference type="InterPro" id="IPR000515">
    <property type="entry name" value="MetI-like"/>
</dbReference>
<protein>
    <submittedName>
        <fullName evidence="9">Carbohydrate ABC transporter permease</fullName>
    </submittedName>
</protein>
<keyword evidence="3" id="KW-1003">Cell membrane</keyword>